<keyword evidence="1" id="KW-0812">Transmembrane</keyword>
<sequence>MCFLKPLYARNFTYIRKPKNIVGFILSWVIFFIGSAVHAIPPFQDRLSLDLSSYLKLTATAEPTSINPKGRFLLYVKIEVSEGWHIYSLESKKYKEESLATKISLNSDSFSPQGSWKESSPTIKWDGALERVVKIHDHTVEFRRWYRVTKYLAPGPHWIKGSMVFRVCNNKIC</sequence>
<keyword evidence="1" id="KW-1133">Transmembrane helix</keyword>
<keyword evidence="1" id="KW-0472">Membrane</keyword>
<evidence type="ECO:0000313" key="2">
    <source>
        <dbReference type="EMBL" id="SVD08916.1"/>
    </source>
</evidence>
<gene>
    <name evidence="2" type="ORF">METZ01_LOCUS361770</name>
</gene>
<reference evidence="2" key="1">
    <citation type="submission" date="2018-05" db="EMBL/GenBank/DDBJ databases">
        <authorList>
            <person name="Lanie J.A."/>
            <person name="Ng W.-L."/>
            <person name="Kazmierczak K.M."/>
            <person name="Andrzejewski T.M."/>
            <person name="Davidsen T.M."/>
            <person name="Wayne K.J."/>
            <person name="Tettelin H."/>
            <person name="Glass J.I."/>
            <person name="Rusch D."/>
            <person name="Podicherti R."/>
            <person name="Tsui H.-C.T."/>
            <person name="Winkler M.E."/>
        </authorList>
    </citation>
    <scope>NUCLEOTIDE SEQUENCE</scope>
</reference>
<dbReference type="EMBL" id="UINC01128886">
    <property type="protein sequence ID" value="SVD08916.1"/>
    <property type="molecule type" value="Genomic_DNA"/>
</dbReference>
<feature type="transmembrane region" description="Helical" evidence="1">
    <location>
        <begin position="21"/>
        <end position="40"/>
    </location>
</feature>
<name>A0A382SGC3_9ZZZZ</name>
<accession>A0A382SGC3</accession>
<evidence type="ECO:0000256" key="1">
    <source>
        <dbReference type="SAM" id="Phobius"/>
    </source>
</evidence>
<dbReference type="AlphaFoldDB" id="A0A382SGC3"/>
<feature type="non-terminal residue" evidence="2">
    <location>
        <position position="173"/>
    </location>
</feature>
<organism evidence="2">
    <name type="scientific">marine metagenome</name>
    <dbReference type="NCBI Taxonomy" id="408172"/>
    <lineage>
        <taxon>unclassified sequences</taxon>
        <taxon>metagenomes</taxon>
        <taxon>ecological metagenomes</taxon>
    </lineage>
</organism>
<proteinExistence type="predicted"/>
<evidence type="ECO:0008006" key="3">
    <source>
        <dbReference type="Google" id="ProtNLM"/>
    </source>
</evidence>
<protein>
    <recommendedName>
        <fullName evidence="3">Thiol:disulfide interchange protein DsbD N-terminal domain-containing protein</fullName>
    </recommendedName>
</protein>